<accession>A0A166XYP0</accession>
<feature type="chain" id="PRO_5007882524" evidence="1">
    <location>
        <begin position="26"/>
        <end position="124"/>
    </location>
</feature>
<proteinExistence type="predicted"/>
<dbReference type="AlphaFoldDB" id="A0A166XYP0"/>
<dbReference type="PATRIC" id="fig|1365250.3.peg.1230"/>
<dbReference type="Proteomes" id="UP000076643">
    <property type="component" value="Unassembled WGS sequence"/>
</dbReference>
<name>A0A166XYP0_9GAMM</name>
<keyword evidence="1" id="KW-0732">Signal</keyword>
<gene>
    <name evidence="2" type="ORF">N475_10775</name>
</gene>
<reference evidence="2 3" key="1">
    <citation type="submission" date="2013-07" db="EMBL/GenBank/DDBJ databases">
        <title>Comparative Genomic and Metabolomic Analysis of Twelve Strains of Pseudoalteromonas luteoviolacea.</title>
        <authorList>
            <person name="Vynne N.G."/>
            <person name="Mansson M."/>
            <person name="Gram L."/>
        </authorList>
    </citation>
    <scope>NUCLEOTIDE SEQUENCE [LARGE SCALE GENOMIC DNA]</scope>
    <source>
        <strain evidence="2 3">DSM 6061</strain>
    </source>
</reference>
<feature type="signal peptide" evidence="1">
    <location>
        <begin position="1"/>
        <end position="25"/>
    </location>
</feature>
<comment type="caution">
    <text evidence="2">The sequence shown here is derived from an EMBL/GenBank/DDBJ whole genome shotgun (WGS) entry which is preliminary data.</text>
</comment>
<protein>
    <submittedName>
        <fullName evidence="2">Uncharacterized protein</fullName>
    </submittedName>
</protein>
<dbReference type="RefSeq" id="WP_063356089.1">
    <property type="nucleotide sequence ID" value="NZ_AQHB01000049.1"/>
</dbReference>
<keyword evidence="3" id="KW-1185">Reference proteome</keyword>
<evidence type="ECO:0000313" key="3">
    <source>
        <dbReference type="Proteomes" id="UP000076643"/>
    </source>
</evidence>
<sequence>MKLTSLAIKLFASAVICVASVSAHAGYKQSGNVEVSNTTIKGALGTARNSSDSRQILSITDYGNFVSIFAKNSSGVIKTCNTTDQTRKEQLRGATSDSYLIISVSGSTCSSVYVDNSSKYEAKR</sequence>
<evidence type="ECO:0000256" key="1">
    <source>
        <dbReference type="SAM" id="SignalP"/>
    </source>
</evidence>
<dbReference type="EMBL" id="AUYB01000091">
    <property type="protein sequence ID" value="KZN41048.1"/>
    <property type="molecule type" value="Genomic_DNA"/>
</dbReference>
<organism evidence="2 3">
    <name type="scientific">Pseudoalteromonas luteoviolacea DSM 6061</name>
    <dbReference type="NCBI Taxonomy" id="1365250"/>
    <lineage>
        <taxon>Bacteria</taxon>
        <taxon>Pseudomonadati</taxon>
        <taxon>Pseudomonadota</taxon>
        <taxon>Gammaproteobacteria</taxon>
        <taxon>Alteromonadales</taxon>
        <taxon>Pseudoalteromonadaceae</taxon>
        <taxon>Pseudoalteromonas</taxon>
    </lineage>
</organism>
<evidence type="ECO:0000313" key="2">
    <source>
        <dbReference type="EMBL" id="KZN41048.1"/>
    </source>
</evidence>